<sequence length="352" mass="38362">MHRTIHLLSTANPILSDLLALTLIPDPTAIWQTRLTQDVSESTIGTLTFSNAVNIEITEELTGTCVTCAIRTALISFLHNPYTRSNELFVILPPGVELPHLCPTFAADLKSIDVTLGAVTHALDATNATSELLAHIPLAERGAQLIDDDERCLAEIHAINMGYADLILLCGDHNSPGGELVEHLRPHDTLLAHPFEDNIAELVISIDHDPQRALARIHPSTLQAWGGPQTHGTWTLDLTSSKALHPERLFDFAQTLSDLEVYARGCFWVPARPDVVCAWDALGTHVAISNAGNWETPSEASTHIVVVGQGEETMAQHIEDAFAHALATETDMLFAEPDDGLDQWLGENVTEE</sequence>
<keyword evidence="3" id="KW-1185">Reference proteome</keyword>
<evidence type="ECO:0000313" key="3">
    <source>
        <dbReference type="Proteomes" id="UP000602653"/>
    </source>
</evidence>
<dbReference type="EMBL" id="CP070228">
    <property type="protein sequence ID" value="QRV02657.1"/>
    <property type="molecule type" value="Genomic_DNA"/>
</dbReference>
<name>A0ABX7II70_9ACTO</name>
<proteinExistence type="predicted"/>
<dbReference type="InterPro" id="IPR011629">
    <property type="entry name" value="CobW-like_C"/>
</dbReference>
<feature type="domain" description="CobW C-terminal" evidence="1">
    <location>
        <begin position="233"/>
        <end position="326"/>
    </location>
</feature>
<dbReference type="RefSeq" id="WP_204425205.1">
    <property type="nucleotide sequence ID" value="NZ_CP070228.1"/>
</dbReference>
<organism evidence="2 3">
    <name type="scientific">Arcanobacterium phocisimile</name>
    <dbReference type="NCBI Taxonomy" id="1302235"/>
    <lineage>
        <taxon>Bacteria</taxon>
        <taxon>Bacillati</taxon>
        <taxon>Actinomycetota</taxon>
        <taxon>Actinomycetes</taxon>
        <taxon>Actinomycetales</taxon>
        <taxon>Actinomycetaceae</taxon>
        <taxon>Arcanobacterium</taxon>
    </lineage>
</organism>
<dbReference type="Pfam" id="PF07683">
    <property type="entry name" value="CobW_C"/>
    <property type="match status" value="1"/>
</dbReference>
<accession>A0ABX7II70</accession>
<protein>
    <submittedName>
        <fullName evidence="2">Cobalamin biosynthesis protein CobW</fullName>
    </submittedName>
</protein>
<evidence type="ECO:0000259" key="1">
    <source>
        <dbReference type="SMART" id="SM00833"/>
    </source>
</evidence>
<reference evidence="2 3" key="1">
    <citation type="submission" date="2021-02" db="EMBL/GenBank/DDBJ databases">
        <title>Complete Genome Sequence of Arcanobacterium phocisimile strain DSM 26142T from a harbour seal.</title>
        <authorList>
            <person name="Borowiak M."/>
            <person name="Alssahen M."/>
            <person name="Malorny B."/>
            <person name="Laemmler C."/>
            <person name="Siebert U."/>
            <person name="Ploetz M."/>
            <person name="Abdulmawjood A."/>
        </authorList>
    </citation>
    <scope>NUCLEOTIDE SEQUENCE [LARGE SCALE GENOMIC DNA]</scope>
    <source>
        <strain evidence="2 3">DSM 26142</strain>
    </source>
</reference>
<dbReference type="SMART" id="SM00833">
    <property type="entry name" value="CobW_C"/>
    <property type="match status" value="1"/>
</dbReference>
<gene>
    <name evidence="2" type="ORF">JTE88_02650</name>
</gene>
<evidence type="ECO:0000313" key="2">
    <source>
        <dbReference type="EMBL" id="QRV02657.1"/>
    </source>
</evidence>
<dbReference type="Proteomes" id="UP000602653">
    <property type="component" value="Chromosome"/>
</dbReference>